<evidence type="ECO:0000313" key="2">
    <source>
        <dbReference type="EMBL" id="MPC61377.1"/>
    </source>
</evidence>
<name>A0A5B7GVY9_PORTR</name>
<protein>
    <submittedName>
        <fullName evidence="2">Uncharacterized protein</fullName>
    </submittedName>
</protein>
<feature type="region of interest" description="Disordered" evidence="1">
    <location>
        <begin position="39"/>
        <end position="64"/>
    </location>
</feature>
<keyword evidence="3" id="KW-1185">Reference proteome</keyword>
<gene>
    <name evidence="2" type="ORF">E2C01_055449</name>
</gene>
<organism evidence="2 3">
    <name type="scientific">Portunus trituberculatus</name>
    <name type="common">Swimming crab</name>
    <name type="synonym">Neptunus trituberculatus</name>
    <dbReference type="NCBI Taxonomy" id="210409"/>
    <lineage>
        <taxon>Eukaryota</taxon>
        <taxon>Metazoa</taxon>
        <taxon>Ecdysozoa</taxon>
        <taxon>Arthropoda</taxon>
        <taxon>Crustacea</taxon>
        <taxon>Multicrustacea</taxon>
        <taxon>Malacostraca</taxon>
        <taxon>Eumalacostraca</taxon>
        <taxon>Eucarida</taxon>
        <taxon>Decapoda</taxon>
        <taxon>Pleocyemata</taxon>
        <taxon>Brachyura</taxon>
        <taxon>Eubrachyura</taxon>
        <taxon>Portunoidea</taxon>
        <taxon>Portunidae</taxon>
        <taxon>Portuninae</taxon>
        <taxon>Portunus</taxon>
    </lineage>
</organism>
<dbReference type="Proteomes" id="UP000324222">
    <property type="component" value="Unassembled WGS sequence"/>
</dbReference>
<proteinExistence type="predicted"/>
<feature type="compositionally biased region" description="Low complexity" evidence="1">
    <location>
        <begin position="41"/>
        <end position="51"/>
    </location>
</feature>
<accession>A0A5B7GVY9</accession>
<evidence type="ECO:0000313" key="3">
    <source>
        <dbReference type="Proteomes" id="UP000324222"/>
    </source>
</evidence>
<dbReference type="AlphaFoldDB" id="A0A5B7GVY9"/>
<comment type="caution">
    <text evidence="2">The sequence shown here is derived from an EMBL/GenBank/DDBJ whole genome shotgun (WGS) entry which is preliminary data.</text>
</comment>
<sequence>MLIDVVLFDCAVLQEKSWDICRIKIKIKIKPLVDNTCTTRSHNSVSSSSSSLAKLTTKTPCNVA</sequence>
<evidence type="ECO:0000256" key="1">
    <source>
        <dbReference type="SAM" id="MobiDB-lite"/>
    </source>
</evidence>
<reference evidence="2 3" key="1">
    <citation type="submission" date="2019-05" db="EMBL/GenBank/DDBJ databases">
        <title>Another draft genome of Portunus trituberculatus and its Hox gene families provides insights of decapod evolution.</title>
        <authorList>
            <person name="Jeong J.-H."/>
            <person name="Song I."/>
            <person name="Kim S."/>
            <person name="Choi T."/>
            <person name="Kim D."/>
            <person name="Ryu S."/>
            <person name="Kim W."/>
        </authorList>
    </citation>
    <scope>NUCLEOTIDE SEQUENCE [LARGE SCALE GENOMIC DNA]</scope>
    <source>
        <tissue evidence="2">Muscle</tissue>
    </source>
</reference>
<dbReference type="EMBL" id="VSRR010018478">
    <property type="protein sequence ID" value="MPC61377.1"/>
    <property type="molecule type" value="Genomic_DNA"/>
</dbReference>
<feature type="compositionally biased region" description="Polar residues" evidence="1">
    <location>
        <begin position="52"/>
        <end position="64"/>
    </location>
</feature>